<evidence type="ECO:0000313" key="1">
    <source>
        <dbReference type="EMBL" id="KRL52488.1"/>
    </source>
</evidence>
<sequence length="107" mass="12140">MNVFNALKLIQFDHQPLNHQQVVITDANGKPDAQLSELLADCLSKVDIFIDFNTTNSVADVIDDLHLLTPLPYDVLEEYQKVLEQHIVGVNFASHKELIELIYEPLV</sequence>
<gene>
    <name evidence="1" type="ORF">FD01_GL002295</name>
</gene>
<dbReference type="AlphaFoldDB" id="A0A0R1RGG6"/>
<evidence type="ECO:0000313" key="2">
    <source>
        <dbReference type="Proteomes" id="UP000051790"/>
    </source>
</evidence>
<dbReference type="RefSeq" id="WP_056962450.1">
    <property type="nucleotide sequence ID" value="NZ_AZEU01000034.1"/>
</dbReference>
<comment type="caution">
    <text evidence="1">The sequence shown here is derived from an EMBL/GenBank/DDBJ whole genome shotgun (WGS) entry which is preliminary data.</text>
</comment>
<reference evidence="1 2" key="1">
    <citation type="journal article" date="2015" name="Genome Announc.">
        <title>Expanding the biotechnology potential of lactobacilli through comparative genomics of 213 strains and associated genera.</title>
        <authorList>
            <person name="Sun Z."/>
            <person name="Harris H.M."/>
            <person name="McCann A."/>
            <person name="Guo C."/>
            <person name="Argimon S."/>
            <person name="Zhang W."/>
            <person name="Yang X."/>
            <person name="Jeffery I.B."/>
            <person name="Cooney J.C."/>
            <person name="Kagawa T.F."/>
            <person name="Liu W."/>
            <person name="Song Y."/>
            <person name="Salvetti E."/>
            <person name="Wrobel A."/>
            <person name="Rasinkangas P."/>
            <person name="Parkhill J."/>
            <person name="Rea M.C."/>
            <person name="O'Sullivan O."/>
            <person name="Ritari J."/>
            <person name="Douillard F.P."/>
            <person name="Paul Ross R."/>
            <person name="Yang R."/>
            <person name="Briner A.E."/>
            <person name="Felis G.E."/>
            <person name="de Vos W.M."/>
            <person name="Barrangou R."/>
            <person name="Klaenhammer T.R."/>
            <person name="Caufield P.W."/>
            <person name="Cui Y."/>
            <person name="Zhang H."/>
            <person name="O'Toole P.W."/>
        </authorList>
    </citation>
    <scope>NUCLEOTIDE SEQUENCE [LARGE SCALE GENOMIC DNA]</scope>
    <source>
        <strain evidence="1 2">DSM 13343</strain>
    </source>
</reference>
<protein>
    <submittedName>
        <fullName evidence="1">Uncharacterized protein</fullName>
    </submittedName>
</protein>
<accession>A0A0R1RGG6</accession>
<dbReference type="PATRIC" id="fig|1423769.4.peg.2480"/>
<keyword evidence="2" id="KW-1185">Reference proteome</keyword>
<dbReference type="Proteomes" id="UP000051790">
    <property type="component" value="Unassembled WGS sequence"/>
</dbReference>
<dbReference type="EMBL" id="AZEU01000034">
    <property type="protein sequence ID" value="KRL52488.1"/>
    <property type="molecule type" value="Genomic_DNA"/>
</dbReference>
<proteinExistence type="predicted"/>
<organism evidence="1 2">
    <name type="scientific">Lacticaseibacillus manihotivorans DSM 13343 = JCM 12514</name>
    <dbReference type="NCBI Taxonomy" id="1423769"/>
    <lineage>
        <taxon>Bacteria</taxon>
        <taxon>Bacillati</taxon>
        <taxon>Bacillota</taxon>
        <taxon>Bacilli</taxon>
        <taxon>Lactobacillales</taxon>
        <taxon>Lactobacillaceae</taxon>
        <taxon>Lacticaseibacillus</taxon>
    </lineage>
</organism>
<name>A0A0R1RGG6_9LACO</name>
<dbReference type="OrthoDB" id="2304331at2"/>